<dbReference type="AlphaFoldDB" id="A0A0L8H1R7"/>
<sequence>MFLNLLYQNESMHISYAGICHDVNDLIKGTQCLAITEELKVCYNNFARSLSMITEKFEAPLPDHPASGTLKASACNVTVTRYKCELAIYRRCSKRVGQIMMNFLVGALPSRCQIQMGVTSEYTAMYGSNISRVTSSWPVVFLCVLLTLNSSFFQTLQ</sequence>
<organism evidence="1">
    <name type="scientific">Octopus bimaculoides</name>
    <name type="common">California two-spotted octopus</name>
    <dbReference type="NCBI Taxonomy" id="37653"/>
    <lineage>
        <taxon>Eukaryota</taxon>
        <taxon>Metazoa</taxon>
        <taxon>Spiralia</taxon>
        <taxon>Lophotrochozoa</taxon>
        <taxon>Mollusca</taxon>
        <taxon>Cephalopoda</taxon>
        <taxon>Coleoidea</taxon>
        <taxon>Octopodiformes</taxon>
        <taxon>Octopoda</taxon>
        <taxon>Incirrata</taxon>
        <taxon>Octopodidae</taxon>
        <taxon>Octopus</taxon>
    </lineage>
</organism>
<evidence type="ECO:0000313" key="1">
    <source>
        <dbReference type="EMBL" id="KOF83079.1"/>
    </source>
</evidence>
<dbReference type="OrthoDB" id="6071729at2759"/>
<reference evidence="1" key="1">
    <citation type="submission" date="2015-07" db="EMBL/GenBank/DDBJ databases">
        <title>MeaNS - Measles Nucleotide Surveillance Program.</title>
        <authorList>
            <person name="Tran T."/>
            <person name="Druce J."/>
        </authorList>
    </citation>
    <scope>NUCLEOTIDE SEQUENCE</scope>
    <source>
        <strain evidence="1">UCB-OBI-ISO-001</strain>
        <tissue evidence="1">Gonad</tissue>
    </source>
</reference>
<dbReference type="KEGG" id="obi:106873399"/>
<name>A0A0L8H1R7_OCTBM</name>
<protein>
    <submittedName>
        <fullName evidence="1">Uncharacterized protein</fullName>
    </submittedName>
</protein>
<dbReference type="OMA" id="KCELAIY"/>
<gene>
    <name evidence="1" type="ORF">OCBIM_22024429mg</name>
</gene>
<proteinExistence type="predicted"/>
<accession>A0A0L8H1R7</accession>
<dbReference type="EMBL" id="KQ419577">
    <property type="protein sequence ID" value="KOF83079.1"/>
    <property type="molecule type" value="Genomic_DNA"/>
</dbReference>